<feature type="compositionally biased region" description="Polar residues" evidence="1">
    <location>
        <begin position="36"/>
        <end position="45"/>
    </location>
</feature>
<evidence type="ECO:0000313" key="3">
    <source>
        <dbReference type="Proteomes" id="UP000030816"/>
    </source>
</evidence>
<dbReference type="OrthoDB" id="5389296at2759"/>
<dbReference type="AlphaFoldDB" id="A0A0B2WTI6"/>
<evidence type="ECO:0000313" key="2">
    <source>
        <dbReference type="EMBL" id="KHN99391.1"/>
    </source>
</evidence>
<accession>A0A0B2WTI6</accession>
<feature type="compositionally biased region" description="Low complexity" evidence="1">
    <location>
        <begin position="19"/>
        <end position="35"/>
    </location>
</feature>
<dbReference type="HOGENOM" id="CLU_052200_0_0_1"/>
<dbReference type="Proteomes" id="UP000030816">
    <property type="component" value="Unassembled WGS sequence"/>
</dbReference>
<comment type="caution">
    <text evidence="2">The sequence shown here is derived from an EMBL/GenBank/DDBJ whole genome shotgun (WGS) entry which is preliminary data.</text>
</comment>
<organism evidence="2 3">
    <name type="scientific">Metarhizium album (strain ARSEF 1941)</name>
    <dbReference type="NCBI Taxonomy" id="1081103"/>
    <lineage>
        <taxon>Eukaryota</taxon>
        <taxon>Fungi</taxon>
        <taxon>Dikarya</taxon>
        <taxon>Ascomycota</taxon>
        <taxon>Pezizomycotina</taxon>
        <taxon>Sordariomycetes</taxon>
        <taxon>Hypocreomycetidae</taxon>
        <taxon>Hypocreales</taxon>
        <taxon>Clavicipitaceae</taxon>
        <taxon>Metarhizium</taxon>
    </lineage>
</organism>
<dbReference type="GeneID" id="63737544"/>
<reference evidence="2 3" key="1">
    <citation type="journal article" date="2014" name="Proc. Natl. Acad. Sci. U.S.A.">
        <title>Trajectory and genomic determinants of fungal-pathogen speciation and host adaptation.</title>
        <authorList>
            <person name="Hu X."/>
            <person name="Xiao G."/>
            <person name="Zheng P."/>
            <person name="Shang Y."/>
            <person name="Su Y."/>
            <person name="Zhang X."/>
            <person name="Liu X."/>
            <person name="Zhan S."/>
            <person name="St Leger R.J."/>
            <person name="Wang C."/>
        </authorList>
    </citation>
    <scope>NUCLEOTIDE SEQUENCE [LARGE SCALE GENOMIC DNA]</scope>
    <source>
        <strain evidence="2 3">ARSEF 1941</strain>
    </source>
</reference>
<feature type="region of interest" description="Disordered" evidence="1">
    <location>
        <begin position="1"/>
        <end position="190"/>
    </location>
</feature>
<keyword evidence="3" id="KW-1185">Reference proteome</keyword>
<evidence type="ECO:0000256" key="1">
    <source>
        <dbReference type="SAM" id="MobiDB-lite"/>
    </source>
</evidence>
<dbReference type="RefSeq" id="XP_040680457.1">
    <property type="nucleotide sequence ID" value="XM_040821888.1"/>
</dbReference>
<gene>
    <name evidence="2" type="ORF">MAM_03089</name>
</gene>
<feature type="compositionally biased region" description="Acidic residues" evidence="1">
    <location>
        <begin position="57"/>
        <end position="70"/>
    </location>
</feature>
<sequence length="291" mass="30298">MSPPPTTPTPRRFLLAKRPPASQSPAPQAPQQFQSTPRFGSSSSGPRLAQRRPHDLEDVDADESPGDEADETRCDDLTTSQDTGPEPPSQSPSCAGTESSPPPPPSSPDRREAKRRRVSISPAPSSPPGTPGHRTSPPAAAAAAAAADGGGPSTHQPIFRPAPRFKPVDDARLPGFPGAFSPRRRGEKYLPGGHAARLQGWLAEVKGRESAATGGHDAVLRLTVERVSPGEHMCLVRARAGPSGGLKACILAGEGGPAVGEGSVVVVEQPVWEVTLAGECWTVGCNWRVAA</sequence>
<name>A0A0B2WTI6_METAS</name>
<dbReference type="EMBL" id="AZHE01000005">
    <property type="protein sequence ID" value="KHN99391.1"/>
    <property type="molecule type" value="Genomic_DNA"/>
</dbReference>
<proteinExistence type="predicted"/>
<protein>
    <submittedName>
        <fullName evidence="2">Uncharacterized protein</fullName>
    </submittedName>
</protein>